<evidence type="ECO:0000313" key="2">
    <source>
        <dbReference type="Proteomes" id="UP001318682"/>
    </source>
</evidence>
<reference evidence="2" key="1">
    <citation type="submission" date="2024-01" db="EMBL/GenBank/DDBJ databases">
        <title>Roseobacter fucihabitans sp. nov., isolated from the brown alga Fucus spiralis.</title>
        <authorList>
            <person name="Hahnke S."/>
            <person name="Berger M."/>
            <person name="Schlingloff A."/>
            <person name="Athale I."/>
            <person name="Neumann-Schaal M."/>
            <person name="Adenaya A."/>
            <person name="Poehlein A."/>
            <person name="Daniel R."/>
            <person name="Pertersen J."/>
            <person name="Brinkhoff T."/>
        </authorList>
    </citation>
    <scope>NUCLEOTIDE SEQUENCE [LARGE SCALE GENOMIC DNA]</scope>
    <source>
        <strain evidence="2">B14</strain>
    </source>
</reference>
<sequence>MVAQSIQRMVRAHASMLQAGAGWTANAQNHSDGTKMVVAANSIDEFQEILGLGFYGTMTVGAHHQQHHLMIAKGRSPH</sequence>
<gene>
    <name evidence="1" type="ORF">ROLI_030380</name>
</gene>
<dbReference type="EMBL" id="CP143423">
    <property type="protein sequence ID" value="WVX49943.1"/>
    <property type="molecule type" value="Genomic_DNA"/>
</dbReference>
<proteinExistence type="predicted"/>
<protein>
    <submittedName>
        <fullName evidence="1">Uncharacterized protein</fullName>
    </submittedName>
</protein>
<name>A0ABZ2BX48_9RHOB</name>
<accession>A0ABZ2BX48</accession>
<keyword evidence="2" id="KW-1185">Reference proteome</keyword>
<organism evidence="1 2">
    <name type="scientific">Roseobacter fucihabitans</name>
    <dbReference type="NCBI Taxonomy" id="1537242"/>
    <lineage>
        <taxon>Bacteria</taxon>
        <taxon>Pseudomonadati</taxon>
        <taxon>Pseudomonadota</taxon>
        <taxon>Alphaproteobacteria</taxon>
        <taxon>Rhodobacterales</taxon>
        <taxon>Roseobacteraceae</taxon>
        <taxon>Roseobacter</taxon>
    </lineage>
</organism>
<evidence type="ECO:0000313" key="1">
    <source>
        <dbReference type="EMBL" id="WVX49943.1"/>
    </source>
</evidence>
<dbReference type="Proteomes" id="UP001318682">
    <property type="component" value="Chromosome"/>
</dbReference>